<evidence type="ECO:0000313" key="2">
    <source>
        <dbReference type="Proteomes" id="UP000799444"/>
    </source>
</evidence>
<evidence type="ECO:0000313" key="1">
    <source>
        <dbReference type="EMBL" id="KAF2737702.1"/>
    </source>
</evidence>
<sequence length="109" mass="12020">MPGSRCLLFAPSSTAPSLCFLAPGRAAVCFTLAIVTLLSLFNHIRLSIGHCPGLQSFRLHSTEKGSIPIRLLRFTPRLLHYTPRVPPDETSYTFHSTTPDLNPRFISLG</sequence>
<keyword evidence="2" id="KW-1185">Reference proteome</keyword>
<dbReference type="EMBL" id="ML996114">
    <property type="protein sequence ID" value="KAF2737702.1"/>
    <property type="molecule type" value="Genomic_DNA"/>
</dbReference>
<reference evidence="1" key="1">
    <citation type="journal article" date="2020" name="Stud. Mycol.">
        <title>101 Dothideomycetes genomes: a test case for predicting lifestyles and emergence of pathogens.</title>
        <authorList>
            <person name="Haridas S."/>
            <person name="Albert R."/>
            <person name="Binder M."/>
            <person name="Bloem J."/>
            <person name="Labutti K."/>
            <person name="Salamov A."/>
            <person name="Andreopoulos B."/>
            <person name="Baker S."/>
            <person name="Barry K."/>
            <person name="Bills G."/>
            <person name="Bluhm B."/>
            <person name="Cannon C."/>
            <person name="Castanera R."/>
            <person name="Culley D."/>
            <person name="Daum C."/>
            <person name="Ezra D."/>
            <person name="Gonzalez J."/>
            <person name="Henrissat B."/>
            <person name="Kuo A."/>
            <person name="Liang C."/>
            <person name="Lipzen A."/>
            <person name="Lutzoni F."/>
            <person name="Magnuson J."/>
            <person name="Mondo S."/>
            <person name="Nolan M."/>
            <person name="Ohm R."/>
            <person name="Pangilinan J."/>
            <person name="Park H.-J."/>
            <person name="Ramirez L."/>
            <person name="Alfaro M."/>
            <person name="Sun H."/>
            <person name="Tritt A."/>
            <person name="Yoshinaga Y."/>
            <person name="Zwiers L.-H."/>
            <person name="Turgeon B."/>
            <person name="Goodwin S."/>
            <person name="Spatafora J."/>
            <person name="Crous P."/>
            <person name="Grigoriev I."/>
        </authorList>
    </citation>
    <scope>NUCLEOTIDE SEQUENCE</scope>
    <source>
        <strain evidence="1">CBS 125425</strain>
    </source>
</reference>
<proteinExistence type="predicted"/>
<comment type="caution">
    <text evidence="1">The sequence shown here is derived from an EMBL/GenBank/DDBJ whole genome shotgun (WGS) entry which is preliminary data.</text>
</comment>
<accession>A0A9P4R1Z9</accession>
<dbReference type="Proteomes" id="UP000799444">
    <property type="component" value="Unassembled WGS sequence"/>
</dbReference>
<protein>
    <submittedName>
        <fullName evidence="1">Uncharacterized protein</fullName>
    </submittedName>
</protein>
<dbReference type="AlphaFoldDB" id="A0A9P4R1Z9"/>
<gene>
    <name evidence="1" type="ORF">EJ04DRAFT_510136</name>
</gene>
<name>A0A9P4R1Z9_9PLEO</name>
<organism evidence="1 2">
    <name type="scientific">Polyplosphaeria fusca</name>
    <dbReference type="NCBI Taxonomy" id="682080"/>
    <lineage>
        <taxon>Eukaryota</taxon>
        <taxon>Fungi</taxon>
        <taxon>Dikarya</taxon>
        <taxon>Ascomycota</taxon>
        <taxon>Pezizomycotina</taxon>
        <taxon>Dothideomycetes</taxon>
        <taxon>Pleosporomycetidae</taxon>
        <taxon>Pleosporales</taxon>
        <taxon>Tetraplosphaeriaceae</taxon>
        <taxon>Polyplosphaeria</taxon>
    </lineage>
</organism>